<reference evidence="2" key="1">
    <citation type="submission" date="2022-11" db="UniProtKB">
        <authorList>
            <consortium name="WormBaseParasite"/>
        </authorList>
    </citation>
    <scope>IDENTIFICATION</scope>
</reference>
<organism evidence="1 2">
    <name type="scientific">Panagrolaimus sp. PS1159</name>
    <dbReference type="NCBI Taxonomy" id="55785"/>
    <lineage>
        <taxon>Eukaryota</taxon>
        <taxon>Metazoa</taxon>
        <taxon>Ecdysozoa</taxon>
        <taxon>Nematoda</taxon>
        <taxon>Chromadorea</taxon>
        <taxon>Rhabditida</taxon>
        <taxon>Tylenchina</taxon>
        <taxon>Panagrolaimomorpha</taxon>
        <taxon>Panagrolaimoidea</taxon>
        <taxon>Panagrolaimidae</taxon>
        <taxon>Panagrolaimus</taxon>
    </lineage>
</organism>
<evidence type="ECO:0000313" key="1">
    <source>
        <dbReference type="Proteomes" id="UP000887580"/>
    </source>
</evidence>
<accession>A0AC35G6M2</accession>
<dbReference type="WBParaSite" id="PS1159_v2.g24228.t1">
    <property type="protein sequence ID" value="PS1159_v2.g24228.t1"/>
    <property type="gene ID" value="PS1159_v2.g24228"/>
</dbReference>
<evidence type="ECO:0000313" key="2">
    <source>
        <dbReference type="WBParaSite" id="PS1159_v2.g24228.t1"/>
    </source>
</evidence>
<dbReference type="Proteomes" id="UP000887580">
    <property type="component" value="Unplaced"/>
</dbReference>
<proteinExistence type="predicted"/>
<sequence length="314" mass="36019">MVSYTIVSNPTKEKYWKRIYELVISKENWFNTPSDYQIWREGFGEDFTLFVAIDNETDEAIGASCITNYCGHDGNEFLTASGMLFVDPAYRGKQIGMALADKFAVKEPKNGSLIAVPSMSGKYAKTYGYKLIPEDNMRDIEIKVDKIDLSPMLSPLEGITIRSAEESDWPKIFVYDRKMLKFIQRDKFIKLYCTQPNSYYKIAIDSNDNIVGVCLVRCNHEMKAMYTGPFYAETPAIAEHLFLSAIKAVPDLSHFNEIRLAFYKSSPTLDMLKKFVKKEDLTNTHFHYIQFTKEIIPIPTSVLYSVSENDCSYI</sequence>
<name>A0AC35G6M2_9BILA</name>
<protein>
    <submittedName>
        <fullName evidence="2">N-acetyltransferase domain-containing protein</fullName>
    </submittedName>
</protein>